<dbReference type="AlphaFoldDB" id="A0A409XN61"/>
<comment type="caution">
    <text evidence="1">The sequence shown here is derived from an EMBL/GenBank/DDBJ whole genome shotgun (WGS) entry which is preliminary data.</text>
</comment>
<organism evidence="1 2">
    <name type="scientific">Psilocybe cyanescens</name>
    <dbReference type="NCBI Taxonomy" id="93625"/>
    <lineage>
        <taxon>Eukaryota</taxon>
        <taxon>Fungi</taxon>
        <taxon>Dikarya</taxon>
        <taxon>Basidiomycota</taxon>
        <taxon>Agaricomycotina</taxon>
        <taxon>Agaricomycetes</taxon>
        <taxon>Agaricomycetidae</taxon>
        <taxon>Agaricales</taxon>
        <taxon>Agaricineae</taxon>
        <taxon>Strophariaceae</taxon>
        <taxon>Psilocybe</taxon>
    </lineage>
</organism>
<dbReference type="InParanoid" id="A0A409XN61"/>
<evidence type="ECO:0008006" key="3">
    <source>
        <dbReference type="Google" id="ProtNLM"/>
    </source>
</evidence>
<dbReference type="OrthoDB" id="3182995at2759"/>
<feature type="non-terminal residue" evidence="1">
    <location>
        <position position="1"/>
    </location>
</feature>
<evidence type="ECO:0000313" key="2">
    <source>
        <dbReference type="Proteomes" id="UP000283269"/>
    </source>
</evidence>
<protein>
    <recommendedName>
        <fullName evidence="3">Protein kinase domain-containing protein</fullName>
    </recommendedName>
</protein>
<evidence type="ECO:0000313" key="1">
    <source>
        <dbReference type="EMBL" id="PPQ92188.1"/>
    </source>
</evidence>
<proteinExistence type="predicted"/>
<name>A0A409XN61_PSICY</name>
<sequence>ATNSISRLVVNDFVKDEHGQFVSSGNPDRYISIILHRRVPEEARGYRTLQPSILPDGPPLRLPSSLPPAGTIQLTLAVKNIVGEGRCGSVYSTSLSRLLDLSDKSVDISEPDLPFLPGLVIKVADQARLEDLANEASMYDEMECLQGVAIPLCYGWLEADIDRRWQIPSTSTDNTKLFGSNFRSNRLSILLLERVGELVPLGDRLLDRSDIWAIFSDLSRLGIDQPDMRYSNILTSSDSTISTQGASLPSKICPYHRCVHKYRAVDFDRARKTDWTLKQHYYQQVGALGRLLEMMEMNVILEPWEY</sequence>
<accession>A0A409XN61</accession>
<reference evidence="1 2" key="1">
    <citation type="journal article" date="2018" name="Evol. Lett.">
        <title>Horizontal gene cluster transfer increased hallucinogenic mushroom diversity.</title>
        <authorList>
            <person name="Reynolds H.T."/>
            <person name="Vijayakumar V."/>
            <person name="Gluck-Thaler E."/>
            <person name="Korotkin H.B."/>
            <person name="Matheny P.B."/>
            <person name="Slot J.C."/>
        </authorList>
    </citation>
    <scope>NUCLEOTIDE SEQUENCE [LARGE SCALE GENOMIC DNA]</scope>
    <source>
        <strain evidence="1 2">2631</strain>
    </source>
</reference>
<keyword evidence="2" id="KW-1185">Reference proteome</keyword>
<dbReference type="EMBL" id="NHYD01001075">
    <property type="protein sequence ID" value="PPQ92188.1"/>
    <property type="molecule type" value="Genomic_DNA"/>
</dbReference>
<gene>
    <name evidence="1" type="ORF">CVT25_008962</name>
</gene>
<dbReference type="Proteomes" id="UP000283269">
    <property type="component" value="Unassembled WGS sequence"/>
</dbReference>